<dbReference type="PROSITE" id="PS50932">
    <property type="entry name" value="HTH_LACI_2"/>
    <property type="match status" value="1"/>
</dbReference>
<dbReference type="Pfam" id="PF13377">
    <property type="entry name" value="Peripla_BP_3"/>
    <property type="match status" value="1"/>
</dbReference>
<accession>A0A068SWV4</accession>
<dbReference type="GO" id="GO:0000976">
    <property type="term" value="F:transcription cis-regulatory region binding"/>
    <property type="evidence" value="ECO:0007669"/>
    <property type="project" value="TreeGrafter"/>
</dbReference>
<keyword evidence="6" id="KW-0614">Plasmid</keyword>
<evidence type="ECO:0000259" key="5">
    <source>
        <dbReference type="PROSITE" id="PS50932"/>
    </source>
</evidence>
<dbReference type="eggNOG" id="COG1609">
    <property type="taxonomic scope" value="Bacteria"/>
</dbReference>
<dbReference type="PATRIC" id="fig|1028800.3.peg.4638"/>
<evidence type="ECO:0000256" key="2">
    <source>
        <dbReference type="ARBA" id="ARBA00023015"/>
    </source>
</evidence>
<feature type="domain" description="HTH lacI-type" evidence="5">
    <location>
        <begin position="14"/>
        <end position="68"/>
    </location>
</feature>
<dbReference type="InterPro" id="IPR028082">
    <property type="entry name" value="Peripla_BP_I"/>
</dbReference>
<evidence type="ECO:0000256" key="3">
    <source>
        <dbReference type="ARBA" id="ARBA00023125"/>
    </source>
</evidence>
<dbReference type="PANTHER" id="PTHR30146:SF148">
    <property type="entry name" value="HTH-TYPE TRANSCRIPTIONAL REPRESSOR PURR-RELATED"/>
    <property type="match status" value="1"/>
</dbReference>
<dbReference type="SMART" id="SM00354">
    <property type="entry name" value="HTH_LACI"/>
    <property type="match status" value="1"/>
</dbReference>
<evidence type="ECO:0000313" key="6">
    <source>
        <dbReference type="EMBL" id="CDN50713.1"/>
    </source>
</evidence>
<keyword evidence="3" id="KW-0238">DNA-binding</keyword>
<evidence type="ECO:0000256" key="1">
    <source>
        <dbReference type="ARBA" id="ARBA00022491"/>
    </source>
</evidence>
<keyword evidence="2" id="KW-0805">Transcription regulation</keyword>
<dbReference type="HOGENOM" id="CLU_037628_6_0_5"/>
<dbReference type="Gene3D" id="3.40.50.2300">
    <property type="match status" value="2"/>
</dbReference>
<keyword evidence="1" id="KW-0678">Repressor</keyword>
<dbReference type="CDD" id="cd01392">
    <property type="entry name" value="HTH_LacI"/>
    <property type="match status" value="1"/>
</dbReference>
<organism evidence="6 7">
    <name type="scientific">Neorhizobium galegae bv. orientalis str. HAMBI 540</name>
    <dbReference type="NCBI Taxonomy" id="1028800"/>
    <lineage>
        <taxon>Bacteria</taxon>
        <taxon>Pseudomonadati</taxon>
        <taxon>Pseudomonadota</taxon>
        <taxon>Alphaproteobacteria</taxon>
        <taxon>Hyphomicrobiales</taxon>
        <taxon>Rhizobiaceae</taxon>
        <taxon>Rhizobium/Agrobacterium group</taxon>
        <taxon>Neorhizobium</taxon>
    </lineage>
</organism>
<dbReference type="InterPro" id="IPR000843">
    <property type="entry name" value="HTH_LacI"/>
</dbReference>
<dbReference type="SUPFAM" id="SSF53822">
    <property type="entry name" value="Periplasmic binding protein-like I"/>
    <property type="match status" value="1"/>
</dbReference>
<protein>
    <submittedName>
        <fullName evidence="6">Transcriptional regulator, LacI family</fullName>
    </submittedName>
</protein>
<dbReference type="GO" id="GO:0003700">
    <property type="term" value="F:DNA-binding transcription factor activity"/>
    <property type="evidence" value="ECO:0007669"/>
    <property type="project" value="TreeGrafter"/>
</dbReference>
<reference evidence="7" key="1">
    <citation type="journal article" date="2014" name="BMC Genomics">
        <title>Genome sequencing of two Neorhizobium galegae strains reveals a noeT gene responsible for the unusual acetylation of the nodulation factors.</title>
        <authorList>
            <person name="Osterman J."/>
            <person name="Marsh J."/>
            <person name="Laine P.K."/>
            <person name="Zeng Z."/>
            <person name="Alatalo E."/>
            <person name="Sullivan J.T."/>
            <person name="Young J.P."/>
            <person name="Thomas-Oates J."/>
            <person name="Paulin L."/>
            <person name="Lindstrom K."/>
        </authorList>
    </citation>
    <scope>NUCLEOTIDE SEQUENCE [LARGE SCALE GENOMIC DNA]</scope>
    <source>
        <strain evidence="7">HAMBI 540</strain>
    </source>
</reference>
<name>A0A068SWV4_NEOGA</name>
<evidence type="ECO:0000313" key="7">
    <source>
        <dbReference type="Proteomes" id="UP000028181"/>
    </source>
</evidence>
<dbReference type="KEGG" id="ngg:RG540_PA00340"/>
<sequence length="351" mass="37945">MTSMPFEDKKKSRVTLLDVARRANVSRATASLVIRKSPLVGADTRARVEQAMRELGYVYNMGAARLRAERSHTVGVIVPNLTNPFFAELLSGIEAVIDSAGMVVILANSGDLVERQDMVMRRMREHGVDGVIICPAAGTEPAFLHQLADWDLPLVQVLRQISEEVDYAGSDYAAGMRQAVDYLASLGHRTIAFAVHGPIHSAYRERVEGFCDAMQSRGLDPNLIVGLPIQIGEIADAAHLLFGEGEQPTAVICFNDVIALGLSAGLYDRGLKVGENFSLIGFDDVTDAEAMRPRLTSVSTGPVAIGGNAARLLLDRLADPIRPSHRVVNETVLHIRQSCGPVAVSALQQSR</sequence>
<dbReference type="Pfam" id="PF00356">
    <property type="entry name" value="LacI"/>
    <property type="match status" value="1"/>
</dbReference>
<proteinExistence type="predicted"/>
<dbReference type="CDD" id="cd06289">
    <property type="entry name" value="PBP1_MalI-like"/>
    <property type="match status" value="1"/>
</dbReference>
<evidence type="ECO:0000256" key="4">
    <source>
        <dbReference type="ARBA" id="ARBA00023163"/>
    </source>
</evidence>
<dbReference type="AlphaFoldDB" id="A0A068SWV4"/>
<dbReference type="Gene3D" id="1.10.260.40">
    <property type="entry name" value="lambda repressor-like DNA-binding domains"/>
    <property type="match status" value="1"/>
</dbReference>
<dbReference type="Proteomes" id="UP000028181">
    <property type="component" value="Plasmid pHAMBI540a"/>
</dbReference>
<dbReference type="EMBL" id="HG938354">
    <property type="protein sequence ID" value="CDN50713.1"/>
    <property type="molecule type" value="Genomic_DNA"/>
</dbReference>
<keyword evidence="4" id="KW-0804">Transcription</keyword>
<keyword evidence="7" id="KW-1185">Reference proteome</keyword>
<dbReference type="InterPro" id="IPR046335">
    <property type="entry name" value="LacI/GalR-like_sensor"/>
</dbReference>
<geneLocation type="plasmid" evidence="7">
    <name>II</name>
</geneLocation>
<dbReference type="PROSITE" id="PS00356">
    <property type="entry name" value="HTH_LACI_1"/>
    <property type="match status" value="1"/>
</dbReference>
<dbReference type="SUPFAM" id="SSF47413">
    <property type="entry name" value="lambda repressor-like DNA-binding domains"/>
    <property type="match status" value="1"/>
</dbReference>
<dbReference type="InterPro" id="IPR010982">
    <property type="entry name" value="Lambda_DNA-bd_dom_sf"/>
</dbReference>
<gene>
    <name evidence="6" type="ORF">RG540_PA00340</name>
</gene>
<dbReference type="PANTHER" id="PTHR30146">
    <property type="entry name" value="LACI-RELATED TRANSCRIPTIONAL REPRESSOR"/>
    <property type="match status" value="1"/>
</dbReference>